<dbReference type="AlphaFoldDB" id="A0A0J7K203"/>
<evidence type="ECO:0000313" key="1">
    <source>
        <dbReference type="EMBL" id="KMQ84324.1"/>
    </source>
</evidence>
<keyword evidence="2" id="KW-1185">Reference proteome</keyword>
<dbReference type="EMBL" id="LBMM01016736">
    <property type="protein sequence ID" value="KMQ84324.1"/>
    <property type="molecule type" value="Genomic_DNA"/>
</dbReference>
<evidence type="ECO:0000313" key="2">
    <source>
        <dbReference type="Proteomes" id="UP000036403"/>
    </source>
</evidence>
<dbReference type="Proteomes" id="UP000036403">
    <property type="component" value="Unassembled WGS sequence"/>
</dbReference>
<comment type="caution">
    <text evidence="1">The sequence shown here is derived from an EMBL/GenBank/DDBJ whole genome shotgun (WGS) entry which is preliminary data.</text>
</comment>
<proteinExistence type="predicted"/>
<sequence>MLCANVLSARVAVASRVSGDSRGPKSRTAFDKCVLTGAIINSNYIEPLRFIEDARSTVLDRVRDVMGRYNSVKVNTTLKGEFVAGDKVAVKTIATKNHPLLITSDLREWYNRYVIDAILAGGVGGVSGT</sequence>
<accession>A0A0J7K203</accession>
<dbReference type="OrthoDB" id="7615572at2759"/>
<gene>
    <name evidence="1" type="ORF">RF55_17957</name>
</gene>
<name>A0A0J7K203_LASNI</name>
<organism evidence="1 2">
    <name type="scientific">Lasius niger</name>
    <name type="common">Black garden ant</name>
    <dbReference type="NCBI Taxonomy" id="67767"/>
    <lineage>
        <taxon>Eukaryota</taxon>
        <taxon>Metazoa</taxon>
        <taxon>Ecdysozoa</taxon>
        <taxon>Arthropoda</taxon>
        <taxon>Hexapoda</taxon>
        <taxon>Insecta</taxon>
        <taxon>Pterygota</taxon>
        <taxon>Neoptera</taxon>
        <taxon>Endopterygota</taxon>
        <taxon>Hymenoptera</taxon>
        <taxon>Apocrita</taxon>
        <taxon>Aculeata</taxon>
        <taxon>Formicoidea</taxon>
        <taxon>Formicidae</taxon>
        <taxon>Formicinae</taxon>
        <taxon>Lasius</taxon>
        <taxon>Lasius</taxon>
    </lineage>
</organism>
<dbReference type="PaxDb" id="67767-A0A0J7K203"/>
<reference evidence="1 2" key="1">
    <citation type="submission" date="2015-04" db="EMBL/GenBank/DDBJ databases">
        <title>Lasius niger genome sequencing.</title>
        <authorList>
            <person name="Konorov E.A."/>
            <person name="Nikitin M.A."/>
            <person name="Kirill M.V."/>
            <person name="Chang P."/>
        </authorList>
    </citation>
    <scope>NUCLEOTIDE SEQUENCE [LARGE SCALE GENOMIC DNA]</scope>
    <source>
        <tissue evidence="1">Whole</tissue>
    </source>
</reference>
<protein>
    <submittedName>
        <fullName evidence="1">Mannosyl-oligosaccharide alpha-mannosidase isoform 2</fullName>
    </submittedName>
</protein>